<dbReference type="PROSITE" id="PS50913">
    <property type="entry name" value="GRIP"/>
    <property type="match status" value="1"/>
</dbReference>
<dbReference type="WBParaSite" id="TCLT_0000990901-mRNA-1">
    <property type="protein sequence ID" value="TCLT_0000990901-mRNA-1"/>
    <property type="gene ID" value="TCLT_0000990901"/>
</dbReference>
<gene>
    <name evidence="4" type="ORF">TCLT_LOCUS9898</name>
</gene>
<keyword evidence="1" id="KW-0175">Coiled coil</keyword>
<dbReference type="AlphaFoldDB" id="A0A158RD27"/>
<dbReference type="Proteomes" id="UP000276776">
    <property type="component" value="Unassembled WGS sequence"/>
</dbReference>
<name>A0A158RD27_THECL</name>
<feature type="compositionally biased region" description="Polar residues" evidence="2">
    <location>
        <begin position="59"/>
        <end position="75"/>
    </location>
</feature>
<proteinExistence type="predicted"/>
<dbReference type="Pfam" id="PF01465">
    <property type="entry name" value="GRIP"/>
    <property type="match status" value="1"/>
</dbReference>
<dbReference type="OMA" id="EKREWSI"/>
<evidence type="ECO:0000256" key="2">
    <source>
        <dbReference type="SAM" id="MobiDB-lite"/>
    </source>
</evidence>
<feature type="domain" description="GRIP" evidence="3">
    <location>
        <begin position="332"/>
        <end position="381"/>
    </location>
</feature>
<evidence type="ECO:0000313" key="5">
    <source>
        <dbReference type="Proteomes" id="UP000276776"/>
    </source>
</evidence>
<dbReference type="InterPro" id="IPR000237">
    <property type="entry name" value="GRIP_dom"/>
</dbReference>
<feature type="coiled-coil region" evidence="1">
    <location>
        <begin position="149"/>
        <end position="176"/>
    </location>
</feature>
<organism evidence="6">
    <name type="scientific">Thelazia callipaeda</name>
    <name type="common">Oriental eyeworm</name>
    <name type="synonym">Parasitic nematode</name>
    <dbReference type="NCBI Taxonomy" id="103827"/>
    <lineage>
        <taxon>Eukaryota</taxon>
        <taxon>Metazoa</taxon>
        <taxon>Ecdysozoa</taxon>
        <taxon>Nematoda</taxon>
        <taxon>Chromadorea</taxon>
        <taxon>Rhabditida</taxon>
        <taxon>Spirurina</taxon>
        <taxon>Spiruromorpha</taxon>
        <taxon>Thelazioidea</taxon>
        <taxon>Thelaziidae</taxon>
        <taxon>Thelazia</taxon>
    </lineage>
</organism>
<dbReference type="OrthoDB" id="5848685at2759"/>
<keyword evidence="5" id="KW-1185">Reference proteome</keyword>
<evidence type="ECO:0000313" key="4">
    <source>
        <dbReference type="EMBL" id="VDN07564.1"/>
    </source>
</evidence>
<protein>
    <submittedName>
        <fullName evidence="6">GRIP domain-containing protein</fullName>
    </submittedName>
</protein>
<feature type="region of interest" description="Disordered" evidence="2">
    <location>
        <begin position="59"/>
        <end position="82"/>
    </location>
</feature>
<evidence type="ECO:0000259" key="3">
    <source>
        <dbReference type="PROSITE" id="PS50913"/>
    </source>
</evidence>
<dbReference type="EMBL" id="UYYF01004910">
    <property type="protein sequence ID" value="VDN07564.1"/>
    <property type="molecule type" value="Genomic_DNA"/>
</dbReference>
<evidence type="ECO:0000256" key="1">
    <source>
        <dbReference type="SAM" id="Coils"/>
    </source>
</evidence>
<reference evidence="6" key="1">
    <citation type="submission" date="2016-04" db="UniProtKB">
        <authorList>
            <consortium name="WormBaseParasite"/>
        </authorList>
    </citation>
    <scope>IDENTIFICATION</scope>
</reference>
<accession>A0A158RD27</accession>
<evidence type="ECO:0000313" key="6">
    <source>
        <dbReference type="WBParaSite" id="TCLT_0000990901-mRNA-1"/>
    </source>
</evidence>
<reference evidence="4 5" key="2">
    <citation type="submission" date="2018-11" db="EMBL/GenBank/DDBJ databases">
        <authorList>
            <consortium name="Pathogen Informatics"/>
        </authorList>
    </citation>
    <scope>NUCLEOTIDE SEQUENCE [LARGE SCALE GENOMIC DNA]</scope>
</reference>
<sequence>MYNGGKKNDKKDNGEWLLLSKSCTKSIPGEKVTNISHGNSEDFPDSVKKIWNDSDKYFSSTTSVPQTNYSQPSERLSTDDSDLVDDSTSVAQLSTCSAISVTSASTSSFYPTVNITNRTEISSEHPVDKRLQETQDNEAHNRYDKYKKYTTTQNRLNELHKIIEEKEKQVRILRNGLSDKDLEIGKLCNKIRALEYNCERLQSVVESIGDEAEQNEVKVKELFIERDGLLVRNASLSRQMEFEKREWSIERERLSMELDDVTRELELQKMILNGESISEIVQRWQTKVFELEGMITDRDRAIRAQRLRISKLKQSIAETDRISHSNSLESQTKLDSFSLTYIKHLLLQYLTSSDEERIPLLRDVSSALHLSNEEERQVRTSLKNKIHIS</sequence>